<dbReference type="GO" id="GO:0005068">
    <property type="term" value="F:transmembrane receptor protein tyrosine kinase adaptor activity"/>
    <property type="evidence" value="ECO:0007669"/>
    <property type="project" value="TreeGrafter"/>
</dbReference>
<feature type="domain" description="DBB" evidence="1">
    <location>
        <begin position="75"/>
        <end position="237"/>
    </location>
</feature>
<evidence type="ECO:0000259" key="1">
    <source>
        <dbReference type="Pfam" id="PF14545"/>
    </source>
</evidence>
<evidence type="ECO:0000313" key="3">
    <source>
        <dbReference type="RefSeq" id="XP_027200272.1"/>
    </source>
</evidence>
<dbReference type="RefSeq" id="XP_027200272.1">
    <property type="nucleotide sequence ID" value="XM_027344471.1"/>
</dbReference>
<dbReference type="InterPro" id="IPR052446">
    <property type="entry name" value="B-cell_PI3K-Signaling_Adptrs"/>
</dbReference>
<dbReference type="GO" id="GO:0005829">
    <property type="term" value="C:cytosol"/>
    <property type="evidence" value="ECO:0007669"/>
    <property type="project" value="TreeGrafter"/>
</dbReference>
<evidence type="ECO:0000313" key="2">
    <source>
        <dbReference type="Proteomes" id="UP000515146"/>
    </source>
</evidence>
<dbReference type="InterPro" id="IPR017893">
    <property type="entry name" value="DBB_domain"/>
</dbReference>
<dbReference type="OrthoDB" id="6351770at2759"/>
<protein>
    <submittedName>
        <fullName evidence="3">Uncharacterized protein LOC113794352</fullName>
    </submittedName>
</protein>
<sequence>NNDNNSYRVEKENLFINIVYDNAIRLSNENLFIQWQQQMYGEKCQPNDNNHDGQHIDLHYFESSLLNYRYPLFKIFPEKINEMNEKILIIFDEKISDKHYYGKLLLMNHNHIDVLINGQSTINWLWMQWIDSNILIVKIPDKFFVNQTRNASFSLNMAIILNGQHILGSRTIQYENGMLSSTLAEIDNKKIETTKIKSLIKPNDELICQTFGVDTIDQVDHDLSSLFDVAISNNVLQNNNNNNRQWPTWFHLCAAYGLEKLLMKLMEKLTKQQLNKVLFIRNCSGLTPMDLAYQNKHTNIIIVRIDNVQSQ</sequence>
<organism evidence="2 3">
    <name type="scientific">Dermatophagoides pteronyssinus</name>
    <name type="common">European house dust mite</name>
    <dbReference type="NCBI Taxonomy" id="6956"/>
    <lineage>
        <taxon>Eukaryota</taxon>
        <taxon>Metazoa</taxon>
        <taxon>Ecdysozoa</taxon>
        <taxon>Arthropoda</taxon>
        <taxon>Chelicerata</taxon>
        <taxon>Arachnida</taxon>
        <taxon>Acari</taxon>
        <taxon>Acariformes</taxon>
        <taxon>Sarcoptiformes</taxon>
        <taxon>Astigmata</taxon>
        <taxon>Psoroptidia</taxon>
        <taxon>Analgoidea</taxon>
        <taxon>Pyroglyphidae</taxon>
        <taxon>Dermatophagoidinae</taxon>
        <taxon>Dermatophagoides</taxon>
    </lineage>
</organism>
<gene>
    <name evidence="3" type="primary">LOC113794352</name>
</gene>
<feature type="non-terminal residue" evidence="3">
    <location>
        <position position="1"/>
    </location>
</feature>
<name>A0A6P6Y456_DERPT</name>
<reference evidence="3" key="1">
    <citation type="submission" date="2025-08" db="UniProtKB">
        <authorList>
            <consortium name="RefSeq"/>
        </authorList>
    </citation>
    <scope>IDENTIFICATION</scope>
    <source>
        <strain evidence="3">Airmid</strain>
    </source>
</reference>
<keyword evidence="2" id="KW-1185">Reference proteome</keyword>
<dbReference type="GO" id="GO:0005104">
    <property type="term" value="F:fibroblast growth factor receptor binding"/>
    <property type="evidence" value="ECO:0007669"/>
    <property type="project" value="TreeGrafter"/>
</dbReference>
<dbReference type="InParanoid" id="A0A6P6Y456"/>
<dbReference type="AlphaFoldDB" id="A0A6P6Y456"/>
<dbReference type="KEGG" id="dpte:113794352"/>
<dbReference type="Proteomes" id="UP000515146">
    <property type="component" value="Unplaced"/>
</dbReference>
<dbReference type="Pfam" id="PF14545">
    <property type="entry name" value="DBB"/>
    <property type="match status" value="1"/>
</dbReference>
<accession>A0A6P6Y456</accession>
<dbReference type="PANTHER" id="PTHR16267">
    <property type="entry name" value="BANK1/PIK3AP1 FAMILY MEMBER"/>
    <property type="match status" value="1"/>
</dbReference>
<dbReference type="PANTHER" id="PTHR16267:SF11">
    <property type="entry name" value="STUMPS, ISOFORM E"/>
    <property type="match status" value="1"/>
</dbReference>
<proteinExistence type="predicted"/>